<sequence>MKAVEVANNILFSVMMFNGAQTVIQKISWLRTAIAFLKGYMETTGATKKELEQVEKLKERVDEIATAVNWDVYAQYARGDFNLLSDDEYKEIQKALLVLEDIKEQIIVEMLRVGLAQGQMGTLKISDYLDSLIKERK</sequence>
<proteinExistence type="evidence at protein level"/>
<gene>
    <name evidence="1" type="ORF">ORF137</name>
</gene>
<name>A0ACD6B8E2_9VIRU</name>
<dbReference type="PDB" id="4HR1">
    <property type="method" value="X-ray"/>
    <property type="resolution" value="2.50 A"/>
    <property type="chains" value="A/B=17-132"/>
</dbReference>
<reference evidence="2" key="2">
    <citation type="journal article" date="2013" name="Archaea">
        <title>Crystal structure of PAV1-137: a protein from the virus PAV1 that infects Pyrococcus abyssi.</title>
        <authorList>
            <person name="Leulliot N."/>
            <person name="Quevillon-Cheruel S."/>
            <person name="Graille M."/>
            <person name="Geslin C."/>
            <person name="Flament D."/>
            <person name="Le Romancer M."/>
            <person name="van Tilbeurgh H."/>
        </authorList>
    </citation>
    <scope>X-RAY CRYSTALLOGRAPHY (2.50 ANGSTROMS) OF 17-132</scope>
</reference>
<reference evidence="1" key="1">
    <citation type="journal article" date="2007" name="J. Bacteriol.">
        <title>Analysis of the first genome of a hyperthermophilic marine virus-like particle, PAV1, isolated from Pyrococcus abyssi.</title>
        <authorList>
            <person name="Geslin C."/>
            <person name="Gaillard M."/>
            <person name="Flament D."/>
            <person name="Rouault K."/>
            <person name="Le Romancer M."/>
            <person name="Prieur D."/>
            <person name="Erauso G."/>
        </authorList>
    </citation>
    <scope>NUCLEOTIDE SEQUENCE</scope>
</reference>
<dbReference type="EMBL" id="EF071488">
    <property type="protein sequence ID" value="ABN58504.1"/>
    <property type="molecule type" value="Genomic_DNA"/>
</dbReference>
<keyword evidence="2" id="KW-0002">3D-structure</keyword>
<accession>A5Y2E1</accession>
<accession>A0ACD6B8E2</accession>
<evidence type="ECO:0007829" key="2">
    <source>
        <dbReference type="PDB" id="4HR1"/>
    </source>
</evidence>
<organism evidence="1">
    <name type="scientific">Pyrococcus abyssi virus 1</name>
    <dbReference type="NCBI Taxonomy" id="425386"/>
    <lineage>
        <taxon>Viruses</taxon>
    </lineage>
</organism>
<evidence type="ECO:0000313" key="1">
    <source>
        <dbReference type="EMBL" id="ABN58504.1"/>
    </source>
</evidence>
<protein>
    <submittedName>
        <fullName evidence="1">Uncharacterized protein</fullName>
    </submittedName>
</protein>